<dbReference type="PANTHER" id="PTHR21039">
    <property type="entry name" value="HISTIDINOL PHOSPHATASE-RELATED"/>
    <property type="match status" value="1"/>
</dbReference>
<dbReference type="Proteomes" id="UP000813824">
    <property type="component" value="Unassembled WGS sequence"/>
</dbReference>
<evidence type="ECO:0000256" key="2">
    <source>
        <dbReference type="ARBA" id="ARBA00009152"/>
    </source>
</evidence>
<evidence type="ECO:0000256" key="7">
    <source>
        <dbReference type="ARBA" id="ARBA00049158"/>
    </source>
</evidence>
<dbReference type="Gene3D" id="3.20.20.140">
    <property type="entry name" value="Metal-dependent hydrolases"/>
    <property type="match status" value="1"/>
</dbReference>
<dbReference type="Pfam" id="PF02811">
    <property type="entry name" value="PHP"/>
    <property type="match status" value="1"/>
</dbReference>
<comment type="catalytic activity">
    <reaction evidence="7 8">
        <text>L-histidinol phosphate + H2O = L-histidinol + phosphate</text>
        <dbReference type="Rhea" id="RHEA:14465"/>
        <dbReference type="ChEBI" id="CHEBI:15377"/>
        <dbReference type="ChEBI" id="CHEBI:43474"/>
        <dbReference type="ChEBI" id="CHEBI:57699"/>
        <dbReference type="ChEBI" id="CHEBI:57980"/>
        <dbReference type="EC" id="3.1.3.15"/>
    </reaction>
</comment>
<evidence type="ECO:0000256" key="5">
    <source>
        <dbReference type="ARBA" id="ARBA00022801"/>
    </source>
</evidence>
<dbReference type="GO" id="GO:0004401">
    <property type="term" value="F:histidinol-phosphatase activity"/>
    <property type="evidence" value="ECO:0007669"/>
    <property type="project" value="UniProtKB-UniRule"/>
</dbReference>
<evidence type="ECO:0000256" key="3">
    <source>
        <dbReference type="ARBA" id="ARBA00013085"/>
    </source>
</evidence>
<keyword evidence="5 8" id="KW-0378">Hydrolase</keyword>
<dbReference type="SUPFAM" id="SSF89550">
    <property type="entry name" value="PHP domain-like"/>
    <property type="match status" value="1"/>
</dbReference>
<dbReference type="EMBL" id="JAEVFJ010000054">
    <property type="protein sequence ID" value="KAH8080254.1"/>
    <property type="molecule type" value="Genomic_DNA"/>
</dbReference>
<keyword evidence="4 8" id="KW-0028">Amino-acid biosynthesis</keyword>
<dbReference type="GO" id="GO:0005737">
    <property type="term" value="C:cytoplasm"/>
    <property type="evidence" value="ECO:0007669"/>
    <property type="project" value="TreeGrafter"/>
</dbReference>
<organism evidence="10 11">
    <name type="scientific">Cristinia sonorae</name>
    <dbReference type="NCBI Taxonomy" id="1940300"/>
    <lineage>
        <taxon>Eukaryota</taxon>
        <taxon>Fungi</taxon>
        <taxon>Dikarya</taxon>
        <taxon>Basidiomycota</taxon>
        <taxon>Agaricomycotina</taxon>
        <taxon>Agaricomycetes</taxon>
        <taxon>Agaricomycetidae</taxon>
        <taxon>Agaricales</taxon>
        <taxon>Pleurotineae</taxon>
        <taxon>Stephanosporaceae</taxon>
        <taxon>Cristinia</taxon>
    </lineage>
</organism>
<comment type="pathway">
    <text evidence="1 8">Amino-acid biosynthesis; L-histidine biosynthesis; L-histidine from 5-phospho-alpha-D-ribose 1-diphosphate: step 8/9.</text>
</comment>
<dbReference type="InterPro" id="IPR010140">
    <property type="entry name" value="Histidinol_P_phosphatase_HisJ"/>
</dbReference>
<feature type="domain" description="PHP" evidence="9">
    <location>
        <begin position="5"/>
        <end position="215"/>
    </location>
</feature>
<evidence type="ECO:0000256" key="1">
    <source>
        <dbReference type="ARBA" id="ARBA00004970"/>
    </source>
</evidence>
<accession>A0A8K0XKA7</accession>
<dbReference type="EC" id="3.1.3.15" evidence="3 8"/>
<dbReference type="PANTHER" id="PTHR21039:SF0">
    <property type="entry name" value="HISTIDINOL-PHOSPHATASE"/>
    <property type="match status" value="1"/>
</dbReference>
<keyword evidence="11" id="KW-1185">Reference proteome</keyword>
<dbReference type="GO" id="GO:0000105">
    <property type="term" value="P:L-histidine biosynthetic process"/>
    <property type="evidence" value="ECO:0007669"/>
    <property type="project" value="UniProtKB-UniRule"/>
</dbReference>
<dbReference type="InterPro" id="IPR004013">
    <property type="entry name" value="PHP_dom"/>
</dbReference>
<comment type="similarity">
    <text evidence="2 8">Belongs to the PHP hydrolase family. HisK subfamily.</text>
</comment>
<evidence type="ECO:0000256" key="4">
    <source>
        <dbReference type="ARBA" id="ARBA00022605"/>
    </source>
</evidence>
<proteinExistence type="inferred from homology"/>
<dbReference type="NCBIfam" id="TIGR01856">
    <property type="entry name" value="hisJ_fam"/>
    <property type="match status" value="1"/>
</dbReference>
<sequence length="309" mass="35764">MPFSHHSHSGQFCSHATGTLEEVVIEAIRQRFQLYGLTEHVPRYRQQDLYPEEASQSLDALVDQFNKFVSEAHRLKDLYANDITLLVGLETEYISPLDLDRLRDVLHNHNSRIEYLVGSLHHVNGIPIDFDLETYKRALASFPTEETRMDDFLSSYFDAQYEILEQFHPEIIGHVDLCRLYQPDLSLESWPRAWEKLRRNIQFAVDYGAIFELNAAALRKGWSSSYPGEDVLIQQYDGRFTLSDDSHGPHAVGLNYSRMREYIVRVGIKELWVLERSDAPNVGGRYTRPRKVEPNILASEFWETATNAS</sequence>
<evidence type="ECO:0000313" key="10">
    <source>
        <dbReference type="EMBL" id="KAH8080254.1"/>
    </source>
</evidence>
<dbReference type="UniPathway" id="UPA00031">
    <property type="reaction ID" value="UER00013"/>
</dbReference>
<protein>
    <recommendedName>
        <fullName evidence="3 8">Histidinol-phosphatase</fullName>
        <shortName evidence="8">HolPase</shortName>
        <ecNumber evidence="3 8">3.1.3.15</ecNumber>
    </recommendedName>
</protein>
<name>A0A8K0XKA7_9AGAR</name>
<comment type="caution">
    <text evidence="10">The sequence shown here is derived from an EMBL/GenBank/DDBJ whole genome shotgun (WGS) entry which is preliminary data.</text>
</comment>
<dbReference type="InterPro" id="IPR016195">
    <property type="entry name" value="Pol/histidinol_Pase-like"/>
</dbReference>
<evidence type="ECO:0000256" key="8">
    <source>
        <dbReference type="RuleBase" id="RU366003"/>
    </source>
</evidence>
<dbReference type="AlphaFoldDB" id="A0A8K0XKA7"/>
<evidence type="ECO:0000313" key="11">
    <source>
        <dbReference type="Proteomes" id="UP000813824"/>
    </source>
</evidence>
<evidence type="ECO:0000256" key="6">
    <source>
        <dbReference type="ARBA" id="ARBA00023102"/>
    </source>
</evidence>
<gene>
    <name evidence="10" type="ORF">BXZ70DRAFT_901507</name>
</gene>
<dbReference type="CDD" id="cd12110">
    <property type="entry name" value="PHP_HisPPase_Hisj_like"/>
    <property type="match status" value="1"/>
</dbReference>
<reference evidence="10" key="1">
    <citation type="journal article" date="2021" name="New Phytol.">
        <title>Evolutionary innovations through gain and loss of genes in the ectomycorrhizal Boletales.</title>
        <authorList>
            <person name="Wu G."/>
            <person name="Miyauchi S."/>
            <person name="Morin E."/>
            <person name="Kuo A."/>
            <person name="Drula E."/>
            <person name="Varga T."/>
            <person name="Kohler A."/>
            <person name="Feng B."/>
            <person name="Cao Y."/>
            <person name="Lipzen A."/>
            <person name="Daum C."/>
            <person name="Hundley H."/>
            <person name="Pangilinan J."/>
            <person name="Johnson J."/>
            <person name="Barry K."/>
            <person name="LaButti K."/>
            <person name="Ng V."/>
            <person name="Ahrendt S."/>
            <person name="Min B."/>
            <person name="Choi I.G."/>
            <person name="Park H."/>
            <person name="Plett J.M."/>
            <person name="Magnuson J."/>
            <person name="Spatafora J.W."/>
            <person name="Nagy L.G."/>
            <person name="Henrissat B."/>
            <person name="Grigoriev I.V."/>
            <person name="Yang Z.L."/>
            <person name="Xu J."/>
            <person name="Martin F.M."/>
        </authorList>
    </citation>
    <scope>NUCLEOTIDE SEQUENCE</scope>
    <source>
        <strain evidence="10">KKN 215</strain>
    </source>
</reference>
<dbReference type="OrthoDB" id="5957391at2759"/>
<keyword evidence="6 8" id="KW-0368">Histidine biosynthesis</keyword>
<evidence type="ECO:0000259" key="9">
    <source>
        <dbReference type="Pfam" id="PF02811"/>
    </source>
</evidence>